<name>A0A1N6FQZ1_9BACT</name>
<dbReference type="RefSeq" id="WP_074225465.1">
    <property type="nucleotide sequence ID" value="NZ_FSRC01000002.1"/>
</dbReference>
<evidence type="ECO:0000313" key="2">
    <source>
        <dbReference type="Proteomes" id="UP000185221"/>
    </source>
</evidence>
<evidence type="ECO:0000313" key="1">
    <source>
        <dbReference type="EMBL" id="SIN97670.1"/>
    </source>
</evidence>
<dbReference type="Pfam" id="PF17170">
    <property type="entry name" value="DUF5128"/>
    <property type="match status" value="1"/>
</dbReference>
<protein>
    <submittedName>
        <fullName evidence="1">6-bladed beta-propeller protein</fullName>
    </submittedName>
</protein>
<dbReference type="PROSITE" id="PS51257">
    <property type="entry name" value="PROKAR_LIPOPROTEIN"/>
    <property type="match status" value="1"/>
</dbReference>
<reference evidence="2" key="1">
    <citation type="submission" date="2016-11" db="EMBL/GenBank/DDBJ databases">
        <authorList>
            <person name="Varghese N."/>
            <person name="Submissions S."/>
        </authorList>
    </citation>
    <scope>NUCLEOTIDE SEQUENCE [LARGE SCALE GENOMIC DNA]</scope>
    <source>
        <strain evidence="2">DSM 15292</strain>
    </source>
</reference>
<gene>
    <name evidence="1" type="ORF">SAMN05444394_2650</name>
</gene>
<dbReference type="OrthoDB" id="1098767at2"/>
<dbReference type="Proteomes" id="UP000185221">
    <property type="component" value="Unassembled WGS sequence"/>
</dbReference>
<accession>A0A1N6FQZ1</accession>
<organism evidence="1 2">
    <name type="scientific">Algoriphagus halophilus</name>
    <dbReference type="NCBI Taxonomy" id="226505"/>
    <lineage>
        <taxon>Bacteria</taxon>
        <taxon>Pseudomonadati</taxon>
        <taxon>Bacteroidota</taxon>
        <taxon>Cytophagia</taxon>
        <taxon>Cytophagales</taxon>
        <taxon>Cyclobacteriaceae</taxon>
        <taxon>Algoriphagus</taxon>
    </lineage>
</organism>
<dbReference type="STRING" id="226505.SAMN05444394_2650"/>
<keyword evidence="2" id="KW-1185">Reference proteome</keyword>
<proteinExistence type="predicted"/>
<dbReference type="AlphaFoldDB" id="A0A1N6FQZ1"/>
<sequence>MLLNILKRTLTVFIRHLLFTLGFSLITACFISCENNNSERNSSELIVVINLKDSKNNRLSEAFESISYSILNAPDSSPLVEPYLMKFDNESMYIQDFYTGHIHKFDKKGQPQFVYQATGSGPGEFRQSDYFFLEDSTITILDRVLGKAVTYGPFQNLIYEEKITKNIPMFEKRGNRMLYFMNNRRDGTEFNFLLYENEQVIGEWERIRPGFEKAQYGDNNGFNQDFDGGLVFPIPYSTEVLFFDNHLNRTQKVTFDIGDALVDKTDFVRLNNMSRDDYQQFIREKELVEGISLFSKLGPYYFLSLQQYYKGVHLIFMNKDFKVLIQSKSLENDLDQMLIRGIPWTYDEDKLIFMINSVYFYNDYIKTFSGKKVTVKPNNVHDFFEKNQNLLKEDRYVLISLKIKSQIEK</sequence>
<dbReference type="EMBL" id="FSRC01000002">
    <property type="protein sequence ID" value="SIN97670.1"/>
    <property type="molecule type" value="Genomic_DNA"/>
</dbReference>